<name>A0A388LW28_CHABU</name>
<proteinExistence type="predicted"/>
<organism evidence="3 4">
    <name type="scientific">Chara braunii</name>
    <name type="common">Braun's stonewort</name>
    <dbReference type="NCBI Taxonomy" id="69332"/>
    <lineage>
        <taxon>Eukaryota</taxon>
        <taxon>Viridiplantae</taxon>
        <taxon>Streptophyta</taxon>
        <taxon>Charophyceae</taxon>
        <taxon>Charales</taxon>
        <taxon>Characeae</taxon>
        <taxon>Chara</taxon>
    </lineage>
</organism>
<evidence type="ECO:0000313" key="4">
    <source>
        <dbReference type="Proteomes" id="UP000265515"/>
    </source>
</evidence>
<comment type="caution">
    <text evidence="3">The sequence shown here is derived from an EMBL/GenBank/DDBJ whole genome shotgun (WGS) entry which is preliminary data.</text>
</comment>
<gene>
    <name evidence="3" type="ORF">CBR_g41419</name>
</gene>
<feature type="region of interest" description="Disordered" evidence="1">
    <location>
        <begin position="269"/>
        <end position="439"/>
    </location>
</feature>
<feature type="compositionally biased region" description="Basic residues" evidence="1">
    <location>
        <begin position="304"/>
        <end position="314"/>
    </location>
</feature>
<dbReference type="Gene3D" id="1.10.10.60">
    <property type="entry name" value="Homeodomain-like"/>
    <property type="match status" value="1"/>
</dbReference>
<keyword evidence="4" id="KW-1185">Reference proteome</keyword>
<accession>A0A388LW28</accession>
<reference evidence="3 4" key="1">
    <citation type="journal article" date="2018" name="Cell">
        <title>The Chara Genome: Secondary Complexity and Implications for Plant Terrestrialization.</title>
        <authorList>
            <person name="Nishiyama T."/>
            <person name="Sakayama H."/>
            <person name="Vries J.D."/>
            <person name="Buschmann H."/>
            <person name="Saint-Marcoux D."/>
            <person name="Ullrich K.K."/>
            <person name="Haas F.B."/>
            <person name="Vanderstraeten L."/>
            <person name="Becker D."/>
            <person name="Lang D."/>
            <person name="Vosolsobe S."/>
            <person name="Rombauts S."/>
            <person name="Wilhelmsson P.K.I."/>
            <person name="Janitza P."/>
            <person name="Kern R."/>
            <person name="Heyl A."/>
            <person name="Rumpler F."/>
            <person name="Villalobos L.I.A.C."/>
            <person name="Clay J.M."/>
            <person name="Skokan R."/>
            <person name="Toyoda A."/>
            <person name="Suzuki Y."/>
            <person name="Kagoshima H."/>
            <person name="Schijlen E."/>
            <person name="Tajeshwar N."/>
            <person name="Catarino B."/>
            <person name="Hetherington A.J."/>
            <person name="Saltykova A."/>
            <person name="Bonnot C."/>
            <person name="Breuninger H."/>
            <person name="Symeonidi A."/>
            <person name="Radhakrishnan G.V."/>
            <person name="Van Nieuwerburgh F."/>
            <person name="Deforce D."/>
            <person name="Chang C."/>
            <person name="Karol K.G."/>
            <person name="Hedrich R."/>
            <person name="Ulvskov P."/>
            <person name="Glockner G."/>
            <person name="Delwiche C.F."/>
            <person name="Petrasek J."/>
            <person name="Van de Peer Y."/>
            <person name="Friml J."/>
            <person name="Beilby M."/>
            <person name="Dolan L."/>
            <person name="Kohara Y."/>
            <person name="Sugano S."/>
            <person name="Fujiyama A."/>
            <person name="Delaux P.-M."/>
            <person name="Quint M."/>
            <person name="TheiBen G."/>
            <person name="Hagemann M."/>
            <person name="Harholt J."/>
            <person name="Dunand C."/>
            <person name="Zachgo S."/>
            <person name="Langdale J."/>
            <person name="Maumus F."/>
            <person name="Straeten D.V.D."/>
            <person name="Gould S.B."/>
            <person name="Rensing S.A."/>
        </authorList>
    </citation>
    <scope>NUCLEOTIDE SEQUENCE [LARGE SCALE GENOMIC DNA]</scope>
    <source>
        <strain evidence="3 4">S276</strain>
    </source>
</reference>
<dbReference type="Gramene" id="GBG86422">
    <property type="protein sequence ID" value="GBG86422"/>
    <property type="gene ID" value="CBR_g41419"/>
</dbReference>
<evidence type="ECO:0000313" key="3">
    <source>
        <dbReference type="EMBL" id="GBG86422.1"/>
    </source>
</evidence>
<dbReference type="EMBL" id="BFEA01000564">
    <property type="protein sequence ID" value="GBG86422.1"/>
    <property type="molecule type" value="Genomic_DNA"/>
</dbReference>
<evidence type="ECO:0000259" key="2">
    <source>
        <dbReference type="Pfam" id="PF13837"/>
    </source>
</evidence>
<evidence type="ECO:0000256" key="1">
    <source>
        <dbReference type="SAM" id="MobiDB-lite"/>
    </source>
</evidence>
<protein>
    <recommendedName>
        <fullName evidence="2">Myb/SANT-like DNA-binding domain-containing protein</fullName>
    </recommendedName>
</protein>
<dbReference type="InterPro" id="IPR044822">
    <property type="entry name" value="Myb_DNA-bind_4"/>
</dbReference>
<sequence>MRLSPASRSGPGTPPGRQREDDGSTSGAQVERHGRQSWADARQALRQAGADTITRGVQELHVDEGGEAAAEEPFNCDDVDDEKDCNSDELPDVRPLGRKARGGGASAKKGSPTSNRRNKRRDDDTGGSDGEGGRNFWSVGDTVTLVRAKRDQDLYFAGMGHNFGCMKTREWRWEDVRQRLVKLGVQRKAVACDKKWDNLMQQFKKVHKYQNLSGGKDYFKLASSARRSEGFSFVMDRSVFDEMEAMTKGDHTIHPKNFADTGAPGGVQMPAGAGLRGMTSAVRGEGSPSTKTRDRRKILDSLKKGRHVPKGKRLRPGEASGSAPSRIAQGWVAAAQRDDDDEYASGEARAEGTASAVRESDRQRSSDHSASKGMTTPPPDALRVQGRDTRTKKVTVVDVVDPSDDEPLEKRRLRTAAANTPGTPTLPRQPHPNDEGGSAQRVAARAVVAARGAAGAEAAGAAGARLARRILVGRVMTPLQVVIVGDGLPAPTIPRSVVMPKSSAKVARISDQSQLQQATKRATTLENVVMRILHGWVFKSGNRPRGYHLTFQYKLESFATDLARVMWCGEEWSNAVSAEVCAHTIDLGMDLPLWFVGASVDDRPDDDDMMAYQESTIICIAHAFRAAIQMVATIDGGFISYERLCRVADCFRLLLAASMWLMRMAGDDQRSHYEAFYFAKLVAKPTLVASMHRAFEHRKKVLRAVNVVTERLGKANATLGEYPKYIPDWADCGISFGHAATITGSDEAKKLGWLGSGPPDDDDGEADGKKET</sequence>
<dbReference type="Proteomes" id="UP000265515">
    <property type="component" value="Unassembled WGS sequence"/>
</dbReference>
<feature type="domain" description="Myb/SANT-like DNA-binding" evidence="2">
    <location>
        <begin position="134"/>
        <end position="215"/>
    </location>
</feature>
<feature type="region of interest" description="Disordered" evidence="1">
    <location>
        <begin position="1"/>
        <end position="134"/>
    </location>
</feature>
<dbReference type="PANTHER" id="PTHR33492:SF4">
    <property type="entry name" value="OS02G0174300 PROTEIN"/>
    <property type="match status" value="1"/>
</dbReference>
<dbReference type="Pfam" id="PF13837">
    <property type="entry name" value="Myb_DNA-bind_4"/>
    <property type="match status" value="1"/>
</dbReference>
<feature type="compositionally biased region" description="Basic and acidic residues" evidence="1">
    <location>
        <begin position="358"/>
        <end position="370"/>
    </location>
</feature>
<feature type="compositionally biased region" description="Acidic residues" evidence="1">
    <location>
        <begin position="65"/>
        <end position="90"/>
    </location>
</feature>
<feature type="region of interest" description="Disordered" evidence="1">
    <location>
        <begin position="750"/>
        <end position="772"/>
    </location>
</feature>
<dbReference type="PANTHER" id="PTHR33492">
    <property type="entry name" value="OSJNBA0043A12.37 PROTEIN-RELATED"/>
    <property type="match status" value="1"/>
</dbReference>
<dbReference type="AlphaFoldDB" id="A0A388LW28"/>
<dbReference type="STRING" id="69332.A0A388LW28"/>